<evidence type="ECO:0000313" key="2">
    <source>
        <dbReference type="Proteomes" id="UP000236738"/>
    </source>
</evidence>
<gene>
    <name evidence="1" type="ORF">SAMN05421847_2579</name>
</gene>
<accession>A0A1H6AST6</accession>
<dbReference type="RefSeq" id="WP_159969856.1">
    <property type="nucleotide sequence ID" value="NZ_FNUS01000006.1"/>
</dbReference>
<organism evidence="1 2">
    <name type="scientific">Halpernia humi</name>
    <dbReference type="NCBI Taxonomy" id="493375"/>
    <lineage>
        <taxon>Bacteria</taxon>
        <taxon>Pseudomonadati</taxon>
        <taxon>Bacteroidota</taxon>
        <taxon>Flavobacteriia</taxon>
        <taxon>Flavobacteriales</taxon>
        <taxon>Weeksellaceae</taxon>
        <taxon>Chryseobacterium group</taxon>
        <taxon>Halpernia</taxon>
    </lineage>
</organism>
<dbReference type="EMBL" id="FNUS01000006">
    <property type="protein sequence ID" value="SEG51234.1"/>
    <property type="molecule type" value="Genomic_DNA"/>
</dbReference>
<sequence>MRKRLTLVVKNDTVENIKAFAKNNNSTVPKIVEDYFKTLNFEKKYLNNFSHQF</sequence>
<evidence type="ECO:0000313" key="1">
    <source>
        <dbReference type="EMBL" id="SEG51234.1"/>
    </source>
</evidence>
<dbReference type="Proteomes" id="UP000236738">
    <property type="component" value="Unassembled WGS sequence"/>
</dbReference>
<keyword evidence="2" id="KW-1185">Reference proteome</keyword>
<dbReference type="InterPro" id="IPR045944">
    <property type="entry name" value="DUF6364"/>
</dbReference>
<dbReference type="OrthoDB" id="6198066at2"/>
<reference evidence="2" key="1">
    <citation type="submission" date="2016-10" db="EMBL/GenBank/DDBJ databases">
        <authorList>
            <person name="Varghese N."/>
            <person name="Submissions S."/>
        </authorList>
    </citation>
    <scope>NUCLEOTIDE SEQUENCE [LARGE SCALE GENOMIC DNA]</scope>
    <source>
        <strain evidence="2">DSM 21580</strain>
    </source>
</reference>
<dbReference type="AlphaFoldDB" id="A0A1H6AST6"/>
<proteinExistence type="predicted"/>
<dbReference type="Pfam" id="PF19891">
    <property type="entry name" value="DUF6364"/>
    <property type="match status" value="1"/>
</dbReference>
<name>A0A1H6AST6_9FLAO</name>
<protein>
    <submittedName>
        <fullName evidence="1">Uncharacterized protein</fullName>
    </submittedName>
</protein>